<gene>
    <name evidence="6" type="ORF">Cgig2_015344</name>
</gene>
<dbReference type="Proteomes" id="UP001153076">
    <property type="component" value="Unassembled WGS sequence"/>
</dbReference>
<dbReference type="GO" id="GO:0008234">
    <property type="term" value="F:cysteine-type peptidase activity"/>
    <property type="evidence" value="ECO:0007669"/>
    <property type="project" value="InterPro"/>
</dbReference>
<organism evidence="6 7">
    <name type="scientific">Carnegiea gigantea</name>
    <dbReference type="NCBI Taxonomy" id="171969"/>
    <lineage>
        <taxon>Eukaryota</taxon>
        <taxon>Viridiplantae</taxon>
        <taxon>Streptophyta</taxon>
        <taxon>Embryophyta</taxon>
        <taxon>Tracheophyta</taxon>
        <taxon>Spermatophyta</taxon>
        <taxon>Magnoliopsida</taxon>
        <taxon>eudicotyledons</taxon>
        <taxon>Gunneridae</taxon>
        <taxon>Pentapetalae</taxon>
        <taxon>Caryophyllales</taxon>
        <taxon>Cactineae</taxon>
        <taxon>Cactaceae</taxon>
        <taxon>Cactoideae</taxon>
        <taxon>Echinocereeae</taxon>
        <taxon>Carnegiea</taxon>
    </lineage>
</organism>
<feature type="compositionally biased region" description="Basic and acidic residues" evidence="4">
    <location>
        <begin position="137"/>
        <end position="146"/>
    </location>
</feature>
<dbReference type="InterPro" id="IPR003653">
    <property type="entry name" value="Peptidase_C48_C"/>
</dbReference>
<dbReference type="SUPFAM" id="SSF54001">
    <property type="entry name" value="Cysteine proteinases"/>
    <property type="match status" value="1"/>
</dbReference>
<evidence type="ECO:0000313" key="6">
    <source>
        <dbReference type="EMBL" id="KAJ8422349.1"/>
    </source>
</evidence>
<comment type="caution">
    <text evidence="6">The sequence shown here is derived from an EMBL/GenBank/DDBJ whole genome shotgun (WGS) entry which is preliminary data.</text>
</comment>
<dbReference type="Pfam" id="PF02902">
    <property type="entry name" value="Peptidase_C48"/>
    <property type="match status" value="1"/>
</dbReference>
<dbReference type="AlphaFoldDB" id="A0A9Q1GND6"/>
<name>A0A9Q1GND6_9CARY</name>
<sequence>MAGVVTDVGEATMHEISPVKGADENAICQITADIPGDAPQCSEPHVQPSTEVEDVGTRADDAAAMPCGEDDQQPVEEVGESGAMLGPYVGEAAATIDGPGRDGRGDNAATDDPGIESLHHAPLTTADSAVSGEILGETERTSRDADDVGCGDDGGGNSSSIVTRMRRKPRSWKPAAVHGSPFTNPTRLQGARKSKKEMNEGVTGYISTPSAATEMELVTKVRTRFKGVRPNAKQWEEDMPECLLKLVLVSWLRGLIHVFPKGGAGDRSGKYCIGSLAMDLFTEPLHRRQRTYPNLFWMSVFLKHHTRVTLHNKGRISSVVWDNFKATPQPDVRYRIVVVLTFLRSTTYADAGQWEAVTPKCPEQRNGHDCGVFVMAFMDLLSLKVDGFEFDQDCDAHCRDKCLLSFIQGPVAHHL</sequence>
<evidence type="ECO:0000259" key="5">
    <source>
        <dbReference type="Pfam" id="PF02902"/>
    </source>
</evidence>
<comment type="similarity">
    <text evidence="1">Belongs to the peptidase C48 family.</text>
</comment>
<feature type="domain" description="Ubiquitin-like protease family profile" evidence="5">
    <location>
        <begin position="357"/>
        <end position="385"/>
    </location>
</feature>
<keyword evidence="7" id="KW-1185">Reference proteome</keyword>
<dbReference type="Gene3D" id="3.40.395.10">
    <property type="entry name" value="Adenoviral Proteinase, Chain A"/>
    <property type="match status" value="1"/>
</dbReference>
<proteinExistence type="inferred from homology"/>
<dbReference type="InterPro" id="IPR038765">
    <property type="entry name" value="Papain-like_cys_pep_sf"/>
</dbReference>
<evidence type="ECO:0000256" key="4">
    <source>
        <dbReference type="SAM" id="MobiDB-lite"/>
    </source>
</evidence>
<dbReference type="OrthoDB" id="1751899at2759"/>
<accession>A0A9Q1GND6</accession>
<feature type="region of interest" description="Disordered" evidence="4">
    <location>
        <begin position="93"/>
        <end position="199"/>
    </location>
</feature>
<keyword evidence="2" id="KW-0645">Protease</keyword>
<keyword evidence="3" id="KW-0378">Hydrolase</keyword>
<evidence type="ECO:0000256" key="2">
    <source>
        <dbReference type="ARBA" id="ARBA00022670"/>
    </source>
</evidence>
<reference evidence="6" key="1">
    <citation type="submission" date="2022-04" db="EMBL/GenBank/DDBJ databases">
        <title>Carnegiea gigantea Genome sequencing and assembly v2.</title>
        <authorList>
            <person name="Copetti D."/>
            <person name="Sanderson M.J."/>
            <person name="Burquez A."/>
            <person name="Wojciechowski M.F."/>
        </authorList>
    </citation>
    <scope>NUCLEOTIDE SEQUENCE</scope>
    <source>
        <strain evidence="6">SGP5-SGP5p</strain>
        <tissue evidence="6">Aerial part</tissue>
    </source>
</reference>
<evidence type="ECO:0000256" key="1">
    <source>
        <dbReference type="ARBA" id="ARBA00005234"/>
    </source>
</evidence>
<protein>
    <recommendedName>
        <fullName evidence="5">Ubiquitin-like protease family profile domain-containing protein</fullName>
    </recommendedName>
</protein>
<evidence type="ECO:0000256" key="3">
    <source>
        <dbReference type="ARBA" id="ARBA00022801"/>
    </source>
</evidence>
<dbReference type="GO" id="GO:0006508">
    <property type="term" value="P:proteolysis"/>
    <property type="evidence" value="ECO:0007669"/>
    <property type="project" value="UniProtKB-KW"/>
</dbReference>
<evidence type="ECO:0000313" key="7">
    <source>
        <dbReference type="Proteomes" id="UP001153076"/>
    </source>
</evidence>
<dbReference type="EMBL" id="JAKOGI010002285">
    <property type="protein sequence ID" value="KAJ8422349.1"/>
    <property type="molecule type" value="Genomic_DNA"/>
</dbReference>